<dbReference type="Gene3D" id="2.60.40.1120">
    <property type="entry name" value="Carboxypeptidase-like, regulatory domain"/>
    <property type="match status" value="1"/>
</dbReference>
<evidence type="ECO:0000313" key="14">
    <source>
        <dbReference type="EMBL" id="BBL04374.1"/>
    </source>
</evidence>
<evidence type="ECO:0000313" key="15">
    <source>
        <dbReference type="Proteomes" id="UP000318946"/>
    </source>
</evidence>
<protein>
    <submittedName>
        <fullName evidence="14">SusC/RagA family TonB-linked outer membrane protein</fullName>
    </submittedName>
</protein>
<feature type="domain" description="Secretin/TonB short N-terminal" evidence="13">
    <location>
        <begin position="58"/>
        <end position="109"/>
    </location>
</feature>
<dbReference type="EMBL" id="AP019735">
    <property type="protein sequence ID" value="BBL04374.1"/>
    <property type="molecule type" value="Genomic_DNA"/>
</dbReference>
<keyword evidence="5 10" id="KW-0812">Transmembrane</keyword>
<dbReference type="PROSITE" id="PS52016">
    <property type="entry name" value="TONB_DEPENDENT_REC_3"/>
    <property type="match status" value="1"/>
</dbReference>
<feature type="signal peptide" evidence="12">
    <location>
        <begin position="1"/>
        <end position="34"/>
    </location>
</feature>
<dbReference type="SMART" id="SM00965">
    <property type="entry name" value="STN"/>
    <property type="match status" value="1"/>
</dbReference>
<dbReference type="Pfam" id="PF07715">
    <property type="entry name" value="Plug"/>
    <property type="match status" value="1"/>
</dbReference>
<name>A0A4Y1WVA9_9BACT</name>
<dbReference type="GO" id="GO:0006826">
    <property type="term" value="P:iron ion transport"/>
    <property type="evidence" value="ECO:0007669"/>
    <property type="project" value="UniProtKB-KW"/>
</dbReference>
<dbReference type="InterPro" id="IPR023997">
    <property type="entry name" value="TonB-dep_OMP_SusC/RagA_CS"/>
</dbReference>
<evidence type="ECO:0000256" key="11">
    <source>
        <dbReference type="RuleBase" id="RU003357"/>
    </source>
</evidence>
<evidence type="ECO:0000256" key="5">
    <source>
        <dbReference type="ARBA" id="ARBA00022692"/>
    </source>
</evidence>
<dbReference type="Gene3D" id="2.40.170.20">
    <property type="entry name" value="TonB-dependent receptor, beta-barrel domain"/>
    <property type="match status" value="1"/>
</dbReference>
<dbReference type="Pfam" id="PF07660">
    <property type="entry name" value="STN"/>
    <property type="match status" value="1"/>
</dbReference>
<dbReference type="KEGG" id="acou:A5CBH24_16870"/>
<keyword evidence="4" id="KW-0406">Ion transport</keyword>
<keyword evidence="2 10" id="KW-0813">Transport</keyword>
<dbReference type="Gene3D" id="2.170.130.10">
    <property type="entry name" value="TonB-dependent receptor, plug domain"/>
    <property type="match status" value="1"/>
</dbReference>
<dbReference type="SUPFAM" id="SSF56935">
    <property type="entry name" value="Porins"/>
    <property type="match status" value="1"/>
</dbReference>
<evidence type="ECO:0000256" key="8">
    <source>
        <dbReference type="ARBA" id="ARBA00023136"/>
    </source>
</evidence>
<evidence type="ECO:0000256" key="7">
    <source>
        <dbReference type="ARBA" id="ARBA00023077"/>
    </source>
</evidence>
<dbReference type="AlphaFoldDB" id="A0A4Y1WVA9"/>
<keyword evidence="8 10" id="KW-0472">Membrane</keyword>
<evidence type="ECO:0000256" key="3">
    <source>
        <dbReference type="ARBA" id="ARBA00022452"/>
    </source>
</evidence>
<sequence>MKKPENLLTIPGIKSFCLGIVVSAALFLPSQASADDISLNLKNVTVKRAIAALQQSHYSLTVDASQIDMERRITVAAEDEPIENVLAQIFAGQDVSYEINGRSIVVTRRAVPRVAEKAVSRTLSGVVRDDKGATIVGATVVVKGTTTGVTTDIDGRYSLRVSADNPVLQISFVGYRTAEVAVAPAQTVVDVTLAASSIDVDEVVVVGYGTQSRHTLTTAVSKIAGNAVAAAPVTSVGDALKGKVAGMQVSTTNSLPGEAPTFLIRGGSSINQSNAPIVIVDGITRAMNDINPNDIESIEVLKDAAAAGIYGSRASNGVILITTKKGTVGKGPEIVFEGQIGWESPSRKWDFMNAEEFLSFVRPAIAESYNGASVLTSATAAGTGNGDGSIHTTRFLGDGEAVPAGWRSMTDPVTGRTIVFTDTDEQGHWFRDALWAKAYVGVTGGNENVKYAASVSYADDGGVVAMTDYSVFTMHGSADFKISKRLSASTTFDLSRSIRHPLVDNYFNSLGRGLLIAPTHRDYDADGNLLRGGDNKNCHTAMWYETYYDRECADKRATGNFNLNWEIVDGLTATAQYAMHDYNYRGSYYYKGNSLEQTRSCTETRTETLRDQFTAYLNFDRTFKRHQIGVTAGYDYMAERYRYLTANSTYAPSDKVPVLQSGGNFTASNKDTKEVLISYFGRVNYNFDKRYILSFTARADGSSKFAPGNKWGFFPAGAAAWNVSDEKFWNVRPINDLKLRVSYGMTGNNGIGLYDAYGSYSTAQNYAGHSTTIASAMANSALRWETTTQFDIGFDLGMFQNRLRIVADYYNKVTDNMIFSITLPDTSAYSSVKANVGSARFSGFELEVHSINVQKKNFTWTTDLTYTYNRNRVLSLPDEYKYTDVDGRDAWRIGGYTMTESGYRFGGTAVGEPLGRIYGYKIAGIIQSQAEADAALYDSQSHGYRRSDGFSENTDSKYKGRKDIGDYEWCNREGSARLADGREQISSEDMFYLGSVIPHSVGGINNTFKYKNLSLSVYLDYALGHSIYNYFKSRVFQNGMGSNNANLDKMVYDCWRYPGDTEAKYARFYANDPDYGNRNFSRISDFNVEKADYLCIRDVTLAYDLPVRWIKKLGMKKLTVSVTGNTLYYFTKVSGSISPESGAGADGNLYKSTSTGDATGNIAPNARKVLFSLKCVF</sequence>
<feature type="chain" id="PRO_5021408951" evidence="12">
    <location>
        <begin position="35"/>
        <end position="1177"/>
    </location>
</feature>
<evidence type="ECO:0000256" key="2">
    <source>
        <dbReference type="ARBA" id="ARBA00022448"/>
    </source>
</evidence>
<dbReference type="RefSeq" id="WP_244611553.1">
    <property type="nucleotide sequence ID" value="NZ_AP019735.1"/>
</dbReference>
<dbReference type="SUPFAM" id="SSF49464">
    <property type="entry name" value="Carboxypeptidase regulatory domain-like"/>
    <property type="match status" value="1"/>
</dbReference>
<evidence type="ECO:0000259" key="13">
    <source>
        <dbReference type="SMART" id="SM00965"/>
    </source>
</evidence>
<keyword evidence="4" id="KW-0410">Iron transport</keyword>
<dbReference type="InterPro" id="IPR023996">
    <property type="entry name" value="TonB-dep_OMP_SusC/RagA"/>
</dbReference>
<evidence type="ECO:0000256" key="12">
    <source>
        <dbReference type="SAM" id="SignalP"/>
    </source>
</evidence>
<keyword evidence="12" id="KW-0732">Signal</keyword>
<gene>
    <name evidence="14" type="ORF">A5CBH24_16870</name>
</gene>
<evidence type="ECO:0000256" key="10">
    <source>
        <dbReference type="PROSITE-ProRule" id="PRU01360"/>
    </source>
</evidence>
<evidence type="ECO:0000256" key="1">
    <source>
        <dbReference type="ARBA" id="ARBA00004571"/>
    </source>
</evidence>
<dbReference type="InterPro" id="IPR037066">
    <property type="entry name" value="Plug_dom_sf"/>
</dbReference>
<dbReference type="InterPro" id="IPR036942">
    <property type="entry name" value="Beta-barrel_TonB_sf"/>
</dbReference>
<dbReference type="NCBIfam" id="TIGR04056">
    <property type="entry name" value="OMP_RagA_SusC"/>
    <property type="match status" value="1"/>
</dbReference>
<evidence type="ECO:0000256" key="6">
    <source>
        <dbReference type="ARBA" id="ARBA00023004"/>
    </source>
</evidence>
<organism evidence="14 15">
    <name type="scientific">Alistipes communis</name>
    <dbReference type="NCBI Taxonomy" id="2585118"/>
    <lineage>
        <taxon>Bacteria</taxon>
        <taxon>Pseudomonadati</taxon>
        <taxon>Bacteroidota</taxon>
        <taxon>Bacteroidia</taxon>
        <taxon>Bacteroidales</taxon>
        <taxon>Rikenellaceae</taxon>
        <taxon>Alistipes</taxon>
    </lineage>
</organism>
<comment type="similarity">
    <text evidence="10 11">Belongs to the TonB-dependent receptor family.</text>
</comment>
<evidence type="ECO:0000256" key="4">
    <source>
        <dbReference type="ARBA" id="ARBA00022496"/>
    </source>
</evidence>
<dbReference type="Pfam" id="PF13715">
    <property type="entry name" value="CarbopepD_reg_2"/>
    <property type="match status" value="1"/>
</dbReference>
<dbReference type="NCBIfam" id="TIGR04057">
    <property type="entry name" value="SusC_RagA_signa"/>
    <property type="match status" value="1"/>
</dbReference>
<dbReference type="Pfam" id="PF00593">
    <property type="entry name" value="TonB_dep_Rec_b-barrel"/>
    <property type="match status" value="1"/>
</dbReference>
<accession>A0A4Y1WVA9</accession>
<proteinExistence type="inferred from homology"/>
<dbReference type="GeneID" id="78342403"/>
<keyword evidence="6" id="KW-0408">Iron</keyword>
<dbReference type="GO" id="GO:0009279">
    <property type="term" value="C:cell outer membrane"/>
    <property type="evidence" value="ECO:0007669"/>
    <property type="project" value="UniProtKB-SubCell"/>
</dbReference>
<dbReference type="InterPro" id="IPR039426">
    <property type="entry name" value="TonB-dep_rcpt-like"/>
</dbReference>
<dbReference type="InterPro" id="IPR012910">
    <property type="entry name" value="Plug_dom"/>
</dbReference>
<comment type="subcellular location">
    <subcellularLocation>
        <location evidence="1 10">Cell outer membrane</location>
        <topology evidence="1 10">Multi-pass membrane protein</topology>
    </subcellularLocation>
</comment>
<reference evidence="15" key="1">
    <citation type="submission" date="2019-06" db="EMBL/GenBank/DDBJ databases">
        <title>Alistipes onderdonkii subsp. vulgaris subsp. nov., Alistipes dispar sp. nov. and Alistipes communis sp. nov., isolated from human faeces, and creation of Alistipes onderdonkii subsp. onderdonkii subsp. nov.</title>
        <authorList>
            <person name="Sakamoto M."/>
            <person name="Ikeyama N."/>
            <person name="Ogata Y."/>
            <person name="Suda W."/>
            <person name="Iino T."/>
            <person name="Hattori M."/>
            <person name="Ohkuma M."/>
        </authorList>
    </citation>
    <scope>NUCLEOTIDE SEQUENCE [LARGE SCALE GENOMIC DNA]</scope>
    <source>
        <strain evidence="15">5CBH24</strain>
    </source>
</reference>
<keyword evidence="15" id="KW-1185">Reference proteome</keyword>
<keyword evidence="3 10" id="KW-1134">Transmembrane beta strand</keyword>
<keyword evidence="7 11" id="KW-0798">TonB box</keyword>
<dbReference type="Proteomes" id="UP000318946">
    <property type="component" value="Chromosome"/>
</dbReference>
<dbReference type="InterPro" id="IPR008969">
    <property type="entry name" value="CarboxyPept-like_regulatory"/>
</dbReference>
<dbReference type="InterPro" id="IPR011662">
    <property type="entry name" value="Secretin/TonB_short_N"/>
</dbReference>
<keyword evidence="9 10" id="KW-0998">Cell outer membrane</keyword>
<evidence type="ECO:0000256" key="9">
    <source>
        <dbReference type="ARBA" id="ARBA00023237"/>
    </source>
</evidence>
<dbReference type="InterPro" id="IPR000531">
    <property type="entry name" value="Beta-barrel_TonB"/>
</dbReference>